<dbReference type="OrthoDB" id="2121828at2759"/>
<comment type="caution">
    <text evidence="8">The sequence shown here is derived from an EMBL/GenBank/DDBJ whole genome shotgun (WGS) entry which is preliminary data.</text>
</comment>
<dbReference type="PROSITE" id="PS00080">
    <property type="entry name" value="MULTICOPPER_OXIDASE2"/>
    <property type="match status" value="1"/>
</dbReference>
<dbReference type="FunFam" id="2.60.40.420:FF:000045">
    <property type="entry name" value="Laccase 2"/>
    <property type="match status" value="1"/>
</dbReference>
<dbReference type="AlphaFoldDB" id="A0A9P0PPR2"/>
<dbReference type="GO" id="GO:0005507">
    <property type="term" value="F:copper ion binding"/>
    <property type="evidence" value="ECO:0007669"/>
    <property type="project" value="InterPro"/>
</dbReference>
<protein>
    <submittedName>
        <fullName evidence="8">Uncharacterized protein</fullName>
    </submittedName>
</protein>
<dbReference type="InterPro" id="IPR008972">
    <property type="entry name" value="Cupredoxin"/>
</dbReference>
<dbReference type="PANTHER" id="PTHR11709">
    <property type="entry name" value="MULTI-COPPER OXIDASE"/>
    <property type="match status" value="1"/>
</dbReference>
<dbReference type="InterPro" id="IPR001117">
    <property type="entry name" value="Cu-oxidase_2nd"/>
</dbReference>
<reference evidence="8" key="1">
    <citation type="submission" date="2022-03" db="EMBL/GenBank/DDBJ databases">
        <authorList>
            <person name="Sayadi A."/>
        </authorList>
    </citation>
    <scope>NUCLEOTIDE SEQUENCE</scope>
</reference>
<dbReference type="Proteomes" id="UP001152888">
    <property type="component" value="Unassembled WGS sequence"/>
</dbReference>
<dbReference type="FunFam" id="2.60.40.420:FF:000031">
    <property type="entry name" value="Laccase-2 isoform A"/>
    <property type="match status" value="1"/>
</dbReference>
<dbReference type="GO" id="GO:0016491">
    <property type="term" value="F:oxidoreductase activity"/>
    <property type="evidence" value="ECO:0007669"/>
    <property type="project" value="UniProtKB-KW"/>
</dbReference>
<evidence type="ECO:0000256" key="4">
    <source>
        <dbReference type="SAM" id="SignalP"/>
    </source>
</evidence>
<dbReference type="SUPFAM" id="SSF49503">
    <property type="entry name" value="Cupredoxins"/>
    <property type="match status" value="3"/>
</dbReference>
<sequence length="648" mass="73552">MFVPRNLLVFLCFIVVFKSKCTESVQLVPGVECTRPCREGEPPKFCYYKFVTELYVAGGPACFVCTPNQDNMFTQNCQCITTDGFERTLFSINRMFPGPSIQVCENDRVIVDVKNEIEGNELTMHWHGIFQKGTQYYDGVPMITQCPIQQGTTFRYQMVPQPGTFFYHSHTGLQRFDGLSGHFIVRQPQHKDPNGHLYDLDLPAHVIQINGWMHQHAIEKFPGLWTRNQKQDPINLLINGRGKWINPQYGNVSDSPFEVFEVLPGRRYRFRMINALASPCGVVMSTQGHTMTVIATDGENVNPRTVEAITSYSGERYDFILVANQAPGRYWMQFYATDNCEEYKITQFAILQYNARPSRLLGSPSSYDQLKNEKKLTLNPPLKTCADDLPDGVCVSSLRSSKSVQTDVLKQIPDIKMYMAYNFSLFEPGELFVPNTYTKYAVFLPGPYIVSSFMNHLSFSFPPAPLLTQYQDVADKTCNMDNIPRGCSSNSIRNCSCTHVVYIPLGAVVEIVFIDEVAFDDAHAFHLHGYAYHVLGMGSPGDFGLQKLDRDLVIRLDQQGRLKRNFVRPPSKDTLVVPNQGYSVIRFKADNPGSWLFHCHYEVHTLVGMAFVVQVGDPSDLPPVPDGFPRCGNFLPNRLDETLRTKEW</sequence>
<dbReference type="InterPro" id="IPR045087">
    <property type="entry name" value="Cu-oxidase_fam"/>
</dbReference>
<dbReference type="Pfam" id="PF07732">
    <property type="entry name" value="Cu-oxidase_3"/>
    <property type="match status" value="1"/>
</dbReference>
<keyword evidence="4" id="KW-0732">Signal</keyword>
<accession>A0A9P0PPR2</accession>
<dbReference type="PROSITE" id="PS00079">
    <property type="entry name" value="MULTICOPPER_OXIDASE1"/>
    <property type="match status" value="2"/>
</dbReference>
<evidence type="ECO:0000256" key="3">
    <source>
        <dbReference type="ARBA" id="ARBA00023002"/>
    </source>
</evidence>
<feature type="domain" description="Plastocyanin-like" evidence="7">
    <location>
        <begin position="79"/>
        <end position="189"/>
    </location>
</feature>
<evidence type="ECO:0000313" key="9">
    <source>
        <dbReference type="Proteomes" id="UP001152888"/>
    </source>
</evidence>
<evidence type="ECO:0000259" key="5">
    <source>
        <dbReference type="Pfam" id="PF00394"/>
    </source>
</evidence>
<dbReference type="CDD" id="cd13884">
    <property type="entry name" value="CuRO_2_tcLCC_insect_like"/>
    <property type="match status" value="1"/>
</dbReference>
<dbReference type="Gene3D" id="2.60.40.420">
    <property type="entry name" value="Cupredoxins - blue copper proteins"/>
    <property type="match status" value="3"/>
</dbReference>
<feature type="domain" description="Plastocyanin-like" evidence="5">
    <location>
        <begin position="209"/>
        <end position="354"/>
    </location>
</feature>
<keyword evidence="2" id="KW-0479">Metal-binding</keyword>
<name>A0A9P0PPR2_ACAOB</name>
<dbReference type="CDD" id="cd13858">
    <property type="entry name" value="CuRO_1_tcLCC2_insect_like"/>
    <property type="match status" value="1"/>
</dbReference>
<dbReference type="InterPro" id="IPR002355">
    <property type="entry name" value="Cu_oxidase_Cu_BS"/>
</dbReference>
<keyword evidence="9" id="KW-1185">Reference proteome</keyword>
<dbReference type="InterPro" id="IPR011706">
    <property type="entry name" value="Cu-oxidase_C"/>
</dbReference>
<dbReference type="GO" id="GO:0005886">
    <property type="term" value="C:plasma membrane"/>
    <property type="evidence" value="ECO:0007669"/>
    <property type="project" value="TreeGrafter"/>
</dbReference>
<dbReference type="EMBL" id="CAKOFQ010007192">
    <property type="protein sequence ID" value="CAH1994183.1"/>
    <property type="molecule type" value="Genomic_DNA"/>
</dbReference>
<evidence type="ECO:0000259" key="7">
    <source>
        <dbReference type="Pfam" id="PF07732"/>
    </source>
</evidence>
<dbReference type="InterPro" id="IPR033138">
    <property type="entry name" value="Cu_oxidase_CS"/>
</dbReference>
<comment type="similarity">
    <text evidence="1">Belongs to the multicopper oxidase family.</text>
</comment>
<dbReference type="Pfam" id="PF00394">
    <property type="entry name" value="Cu-oxidase"/>
    <property type="match status" value="1"/>
</dbReference>
<feature type="signal peptide" evidence="4">
    <location>
        <begin position="1"/>
        <end position="24"/>
    </location>
</feature>
<proteinExistence type="inferred from homology"/>
<organism evidence="8 9">
    <name type="scientific">Acanthoscelides obtectus</name>
    <name type="common">Bean weevil</name>
    <name type="synonym">Bruchus obtectus</name>
    <dbReference type="NCBI Taxonomy" id="200917"/>
    <lineage>
        <taxon>Eukaryota</taxon>
        <taxon>Metazoa</taxon>
        <taxon>Ecdysozoa</taxon>
        <taxon>Arthropoda</taxon>
        <taxon>Hexapoda</taxon>
        <taxon>Insecta</taxon>
        <taxon>Pterygota</taxon>
        <taxon>Neoptera</taxon>
        <taxon>Endopterygota</taxon>
        <taxon>Coleoptera</taxon>
        <taxon>Polyphaga</taxon>
        <taxon>Cucujiformia</taxon>
        <taxon>Chrysomeloidea</taxon>
        <taxon>Chrysomelidae</taxon>
        <taxon>Bruchinae</taxon>
        <taxon>Bruchini</taxon>
        <taxon>Acanthoscelides</taxon>
    </lineage>
</organism>
<evidence type="ECO:0000259" key="6">
    <source>
        <dbReference type="Pfam" id="PF07731"/>
    </source>
</evidence>
<dbReference type="Pfam" id="PF07731">
    <property type="entry name" value="Cu-oxidase_2"/>
    <property type="match status" value="1"/>
</dbReference>
<evidence type="ECO:0000313" key="8">
    <source>
        <dbReference type="EMBL" id="CAH1994183.1"/>
    </source>
</evidence>
<evidence type="ECO:0000256" key="2">
    <source>
        <dbReference type="ARBA" id="ARBA00022723"/>
    </source>
</evidence>
<dbReference type="GO" id="GO:0006826">
    <property type="term" value="P:iron ion transport"/>
    <property type="evidence" value="ECO:0007669"/>
    <property type="project" value="TreeGrafter"/>
</dbReference>
<gene>
    <name evidence="8" type="ORF">ACAOBT_LOCUS21959</name>
</gene>
<feature type="domain" description="Plastocyanin-like" evidence="6">
    <location>
        <begin position="480"/>
        <end position="617"/>
    </location>
</feature>
<dbReference type="InterPro" id="IPR011707">
    <property type="entry name" value="Cu-oxidase-like_N"/>
</dbReference>
<dbReference type="CDD" id="cd13905">
    <property type="entry name" value="CuRO_3_tcLLC2_insect_like"/>
    <property type="match status" value="1"/>
</dbReference>
<keyword evidence="3" id="KW-0560">Oxidoreductase</keyword>
<dbReference type="PANTHER" id="PTHR11709:SF232">
    <property type="entry name" value="STRAW, ISOFORM G"/>
    <property type="match status" value="1"/>
</dbReference>
<feature type="chain" id="PRO_5040407008" evidence="4">
    <location>
        <begin position="25"/>
        <end position="648"/>
    </location>
</feature>
<evidence type="ECO:0000256" key="1">
    <source>
        <dbReference type="ARBA" id="ARBA00010609"/>
    </source>
</evidence>